<accession>K2MP82</accession>
<name>K2MP82_TRYCR</name>
<reference evidence="1 2" key="1">
    <citation type="journal article" date="2012" name="BMC Genomics">
        <title>Comparative genomic analysis of human infective Trypanosoma cruzi lineages with the bat-restricted subspecies T. cruzi marinkellei.</title>
        <authorList>
            <person name="Franzen O."/>
            <person name="Talavera-Lopez C."/>
            <person name="Ochaya S."/>
            <person name="Butler C.E."/>
            <person name="Messenger L.A."/>
            <person name="Lewis M.D."/>
            <person name="Llewellyn M.S."/>
            <person name="Marinkelle C.J."/>
            <person name="Tyler K.M."/>
            <person name="Miles M.A."/>
            <person name="Andersson B."/>
        </authorList>
    </citation>
    <scope>NUCLEOTIDE SEQUENCE [LARGE SCALE GENOMIC DNA]</scope>
    <source>
        <strain evidence="1 2">B7</strain>
    </source>
</reference>
<dbReference type="InterPro" id="IPR021287">
    <property type="entry name" value="Trans-sialidase_CS"/>
</dbReference>
<dbReference type="EMBL" id="AHKC01018156">
    <property type="protein sequence ID" value="EKF27459.1"/>
    <property type="molecule type" value="Genomic_DNA"/>
</dbReference>
<evidence type="ECO:0000313" key="2">
    <source>
        <dbReference type="Proteomes" id="UP000007350"/>
    </source>
</evidence>
<organism evidence="1 2">
    <name type="scientific">Trypanosoma cruzi marinkellei</name>
    <dbReference type="NCBI Taxonomy" id="85056"/>
    <lineage>
        <taxon>Eukaryota</taxon>
        <taxon>Discoba</taxon>
        <taxon>Euglenozoa</taxon>
        <taxon>Kinetoplastea</taxon>
        <taxon>Metakinetoplastina</taxon>
        <taxon>Trypanosomatida</taxon>
        <taxon>Trypanosomatidae</taxon>
        <taxon>Trypanosoma</taxon>
        <taxon>Schizotrypanum</taxon>
    </lineage>
</organism>
<dbReference type="AlphaFoldDB" id="K2MP82"/>
<gene>
    <name evidence="1" type="ORF">MOQ_008818</name>
</gene>
<evidence type="ECO:0000313" key="1">
    <source>
        <dbReference type="EMBL" id="EKF27459.1"/>
    </source>
</evidence>
<dbReference type="Proteomes" id="UP000007350">
    <property type="component" value="Unassembled WGS sequence"/>
</dbReference>
<proteinExistence type="predicted"/>
<protein>
    <submittedName>
        <fullName evidence="1">Trans-sialidase, putative</fullName>
    </submittedName>
</protein>
<keyword evidence="2" id="KW-1185">Reference proteome</keyword>
<sequence>MMLPSLLLLLGLWGFAAL</sequence>
<comment type="caution">
    <text evidence="1">The sequence shown here is derived from an EMBL/GenBank/DDBJ whole genome shotgun (WGS) entry which is preliminary data.</text>
</comment>
<dbReference type="Pfam" id="PF11052">
    <property type="entry name" value="Tr-sialidase_C"/>
    <property type="match status" value="1"/>
</dbReference>